<dbReference type="InterPro" id="IPR051786">
    <property type="entry name" value="ASN_synthetase/amidase"/>
</dbReference>
<keyword evidence="2" id="KW-0436">Ligase</keyword>
<protein>
    <submittedName>
        <fullName evidence="2">Asparagine synthetase 1</fullName>
        <ecNumber evidence="2">6.3.5.4</ecNumber>
    </submittedName>
</protein>
<dbReference type="GO" id="GO:0004066">
    <property type="term" value="F:asparagine synthase (glutamine-hydrolyzing) activity"/>
    <property type="evidence" value="ECO:0007669"/>
    <property type="project" value="UniProtKB-EC"/>
</dbReference>
<sequence>MSLHEASNGNGSKDWSFIAGNIDGLAGYEPMFRRFANAGGFGSPLSGFLATIERSPGIGGPFHLNPDFSKEVEAELRSFIAPNGADSVVQIHDALLRYEVGKFLPSLLQVEDRVTMAYGLESRVPLLDLAVVEFVLGLPLNVRLGGTRPKDLMRKAAAQDLPAEVLERKDKMGFPVPLNAWARGTGKIRVKAALESLAERDLEFVDNSAIRGIVSSQDLASRNLWAALSLESWLAAN</sequence>
<comment type="caution">
    <text evidence="2">The sequence shown here is derived from an EMBL/GenBank/DDBJ whole genome shotgun (WGS) entry which is preliminary data.</text>
</comment>
<dbReference type="GO" id="GO:0005829">
    <property type="term" value="C:cytosol"/>
    <property type="evidence" value="ECO:0007669"/>
    <property type="project" value="TreeGrafter"/>
</dbReference>
<gene>
    <name evidence="2" type="primary">asnB_21</name>
    <name evidence="2" type="ORF">GALL_543530</name>
</gene>
<dbReference type="EC" id="6.3.5.4" evidence="2"/>
<dbReference type="InterPro" id="IPR014729">
    <property type="entry name" value="Rossmann-like_a/b/a_fold"/>
</dbReference>
<dbReference type="Pfam" id="PF00733">
    <property type="entry name" value="Asn_synthase"/>
    <property type="match status" value="1"/>
</dbReference>
<dbReference type="SUPFAM" id="SSF52402">
    <property type="entry name" value="Adenine nucleotide alpha hydrolases-like"/>
    <property type="match status" value="1"/>
</dbReference>
<dbReference type="EMBL" id="MLJW01008416">
    <property type="protein sequence ID" value="OIQ64100.1"/>
    <property type="molecule type" value="Genomic_DNA"/>
</dbReference>
<organism evidence="2">
    <name type="scientific">mine drainage metagenome</name>
    <dbReference type="NCBI Taxonomy" id="410659"/>
    <lineage>
        <taxon>unclassified sequences</taxon>
        <taxon>metagenomes</taxon>
        <taxon>ecological metagenomes</taxon>
    </lineage>
</organism>
<reference evidence="2" key="1">
    <citation type="submission" date="2016-10" db="EMBL/GenBank/DDBJ databases">
        <title>Sequence of Gallionella enrichment culture.</title>
        <authorList>
            <person name="Poehlein A."/>
            <person name="Muehling M."/>
            <person name="Daniel R."/>
        </authorList>
    </citation>
    <scope>NUCLEOTIDE SEQUENCE</scope>
</reference>
<dbReference type="InterPro" id="IPR001962">
    <property type="entry name" value="Asn_synthase"/>
</dbReference>
<dbReference type="Gene3D" id="3.40.50.620">
    <property type="entry name" value="HUPs"/>
    <property type="match status" value="1"/>
</dbReference>
<accession>A0A1J5P9F0</accession>
<evidence type="ECO:0000313" key="2">
    <source>
        <dbReference type="EMBL" id="OIQ64100.1"/>
    </source>
</evidence>
<dbReference type="AlphaFoldDB" id="A0A1J5P9F0"/>
<feature type="domain" description="Asparagine synthetase" evidence="1">
    <location>
        <begin position="95"/>
        <end position="234"/>
    </location>
</feature>
<dbReference type="PANTHER" id="PTHR43284">
    <property type="entry name" value="ASPARAGINE SYNTHETASE (GLUTAMINE-HYDROLYZING)"/>
    <property type="match status" value="1"/>
</dbReference>
<dbReference type="PANTHER" id="PTHR43284:SF1">
    <property type="entry name" value="ASPARAGINE SYNTHETASE"/>
    <property type="match status" value="1"/>
</dbReference>
<proteinExistence type="predicted"/>
<name>A0A1J5P9F0_9ZZZZ</name>
<evidence type="ECO:0000259" key="1">
    <source>
        <dbReference type="Pfam" id="PF00733"/>
    </source>
</evidence>
<dbReference type="GO" id="GO:0006529">
    <property type="term" value="P:asparagine biosynthetic process"/>
    <property type="evidence" value="ECO:0007669"/>
    <property type="project" value="InterPro"/>
</dbReference>